<keyword evidence="3" id="KW-0548">Nucleotidyltransferase</keyword>
<dbReference type="PANTHER" id="PTHR33116">
    <property type="entry name" value="REVERSE TRANSCRIPTASE ZINC-BINDING DOMAIN-CONTAINING PROTEIN-RELATED-RELATED"/>
    <property type="match status" value="1"/>
</dbReference>
<evidence type="ECO:0000259" key="2">
    <source>
        <dbReference type="Pfam" id="PF14392"/>
    </source>
</evidence>
<feature type="compositionally biased region" description="Low complexity" evidence="1">
    <location>
        <begin position="306"/>
        <end position="315"/>
    </location>
</feature>
<dbReference type="SUPFAM" id="SSF56219">
    <property type="entry name" value="DNase I-like"/>
    <property type="match status" value="1"/>
</dbReference>
<feature type="domain" description="Zinc knuckle CX2CX4HX4C" evidence="2">
    <location>
        <begin position="228"/>
        <end position="272"/>
    </location>
</feature>
<feature type="compositionally biased region" description="Polar residues" evidence="1">
    <location>
        <begin position="327"/>
        <end position="358"/>
    </location>
</feature>
<dbReference type="Gene3D" id="3.60.10.10">
    <property type="entry name" value="Endonuclease/exonuclease/phosphatase"/>
    <property type="match status" value="1"/>
</dbReference>
<evidence type="ECO:0000313" key="3">
    <source>
        <dbReference type="EMBL" id="GER37118.1"/>
    </source>
</evidence>
<organism evidence="3 4">
    <name type="scientific">Striga asiatica</name>
    <name type="common">Asiatic witchweed</name>
    <name type="synonym">Buchnera asiatica</name>
    <dbReference type="NCBI Taxonomy" id="4170"/>
    <lineage>
        <taxon>Eukaryota</taxon>
        <taxon>Viridiplantae</taxon>
        <taxon>Streptophyta</taxon>
        <taxon>Embryophyta</taxon>
        <taxon>Tracheophyta</taxon>
        <taxon>Spermatophyta</taxon>
        <taxon>Magnoliopsida</taxon>
        <taxon>eudicotyledons</taxon>
        <taxon>Gunneridae</taxon>
        <taxon>Pentapetalae</taxon>
        <taxon>asterids</taxon>
        <taxon>lamiids</taxon>
        <taxon>Lamiales</taxon>
        <taxon>Orobanchaceae</taxon>
        <taxon>Buchnereae</taxon>
        <taxon>Striga</taxon>
    </lineage>
</organism>
<reference evidence="4" key="1">
    <citation type="journal article" date="2019" name="Curr. Biol.">
        <title>Genome Sequence of Striga asiatica Provides Insight into the Evolution of Plant Parasitism.</title>
        <authorList>
            <person name="Yoshida S."/>
            <person name="Kim S."/>
            <person name="Wafula E.K."/>
            <person name="Tanskanen J."/>
            <person name="Kim Y.M."/>
            <person name="Honaas L."/>
            <person name="Yang Z."/>
            <person name="Spallek T."/>
            <person name="Conn C.E."/>
            <person name="Ichihashi Y."/>
            <person name="Cheong K."/>
            <person name="Cui S."/>
            <person name="Der J.P."/>
            <person name="Gundlach H."/>
            <person name="Jiao Y."/>
            <person name="Hori C."/>
            <person name="Ishida J.K."/>
            <person name="Kasahara H."/>
            <person name="Kiba T."/>
            <person name="Kim M.S."/>
            <person name="Koo N."/>
            <person name="Laohavisit A."/>
            <person name="Lee Y.H."/>
            <person name="Lumba S."/>
            <person name="McCourt P."/>
            <person name="Mortimer J.C."/>
            <person name="Mutuku J.M."/>
            <person name="Nomura T."/>
            <person name="Sasaki-Sekimoto Y."/>
            <person name="Seto Y."/>
            <person name="Wang Y."/>
            <person name="Wakatake T."/>
            <person name="Sakakibara H."/>
            <person name="Demura T."/>
            <person name="Yamaguchi S."/>
            <person name="Yoneyama K."/>
            <person name="Manabe R.I."/>
            <person name="Nelson D.C."/>
            <person name="Schulman A.H."/>
            <person name="Timko M.P."/>
            <person name="dePamphilis C.W."/>
            <person name="Choi D."/>
            <person name="Shirasu K."/>
        </authorList>
    </citation>
    <scope>NUCLEOTIDE SEQUENCE [LARGE SCALE GENOMIC DNA]</scope>
    <source>
        <strain evidence="4">cv. UVA1</strain>
    </source>
</reference>
<evidence type="ECO:0000256" key="1">
    <source>
        <dbReference type="SAM" id="MobiDB-lite"/>
    </source>
</evidence>
<proteinExistence type="predicted"/>
<keyword evidence="4" id="KW-1185">Reference proteome</keyword>
<evidence type="ECO:0000313" key="4">
    <source>
        <dbReference type="Proteomes" id="UP000325081"/>
    </source>
</evidence>
<dbReference type="EMBL" id="BKCP01005294">
    <property type="protein sequence ID" value="GER37118.1"/>
    <property type="molecule type" value="Genomic_DNA"/>
</dbReference>
<dbReference type="AlphaFoldDB" id="A0A5A7PWU2"/>
<dbReference type="GO" id="GO:0003964">
    <property type="term" value="F:RNA-directed DNA polymerase activity"/>
    <property type="evidence" value="ECO:0007669"/>
    <property type="project" value="UniProtKB-KW"/>
</dbReference>
<accession>A0A5A7PWU2</accession>
<dbReference type="InterPro" id="IPR036691">
    <property type="entry name" value="Endo/exonu/phosph_ase_sf"/>
</dbReference>
<sequence>MKLRTTFLREDDPRSIFILYSAKSLQTLGWGDGEAAKANPYQSPATLWKRPKKEPPTMTQIVSDFCGRDWLGSTNFTFCGAWVTESHNPSNETDALVARIKKIDLSNSKKDIIELGNEDVQISEEECSRSLFGKIIGKRKASLIGIRRTVTAIWQISNQLEKKVLNGVNWIFENQFFILREWEEGLSVNHPGTEVGMKVGCIFKKTKNVTVIKPGGTRGSYLRLLVTVDVSKPLPRCVHLKLNNQLIVVGFQYERLLSMCYYCGMLGHLDKNYTARLEDIANGNPKEGQFGEWLRAAEGKYGGIIPSSNQPSSQQRDCPPLAAEAPYQSSGKENTQPSPGSKNSQLSARNQDNSLSQEGMNSDSLLIHINKQKTLIAKNPKHNTEKEPTLRKMRNLRKNQSHNQMPASNKRMKNKMEEAEEASLNGPTFPNEHIGMELANKVCREDQWRYLERASTKWGHDWVIGGDWNETLHPSEKKGGKMRTARELNGFQDFCARMSMHDISMEGHKFTWENKRAEEGYIEERLDRFFSSYRWMAKHPRARVLNIFRGASDHYMLILQEEPGQYLHKKKRFYFDKRWLKVEGVKDVVKAAWEIPKSGTPMHQVAEKIKEVRVSLLKWSSGFRKEQDEWISRKKELKIEHKKEAEYWSQKARLNWLQEGDTNSKYFHSVTLQKRQTNKIAGLKNEEGNWCETQQEIEECISSYFNTMFTSEGSYEDEHILQNLTQVITDDINKRLIAMGEATSPVSEEEITEALFSMNPLKAPGQDDDALIFSKAEVNQAYTLLNGLHRYKLFTGQKVNLSKSSVFFSKNTNVNVRTEICQILDGIKVQTSTRSRLVSWKNRFLSTAGKEILLKSVINAMPIFTMSYFYLPKGIFQVLQSLSASFWWSKGDNMQPGMHWKKWNAITIPKQDGGLGFHDILLFNEALILKQIWRVATKPNLLVSKVLKGKYFPSTSILKAGTPQNASWMWRNWMKVLDKHKAAFKVNIRNGRNTTIWNDPWIPRHPTGFPTPQGATACNFNWVEELMSNEGRSWDEDKLKALFNAEDVERMKSINSLNPSMNDKWSCTYDKKGILTVATTYSYLIQNKLRDMDIAECSYSMEMNRKPRRRSWKLHH</sequence>
<protein>
    <submittedName>
        <fullName evidence="3">RNA-directed DNA polymerase (Reversetranscriptase)-related family protein</fullName>
    </submittedName>
</protein>
<keyword evidence="3" id="KW-0695">RNA-directed DNA polymerase</keyword>
<gene>
    <name evidence="3" type="ORF">STAS_13508</name>
</gene>
<feature type="region of interest" description="Disordered" evidence="1">
    <location>
        <begin position="372"/>
        <end position="391"/>
    </location>
</feature>
<feature type="region of interest" description="Disordered" evidence="1">
    <location>
        <begin position="304"/>
        <end position="358"/>
    </location>
</feature>
<keyword evidence="3" id="KW-0808">Transferase</keyword>
<name>A0A5A7PWU2_STRAF</name>
<comment type="caution">
    <text evidence="3">The sequence shown here is derived from an EMBL/GenBank/DDBJ whole genome shotgun (WGS) entry which is preliminary data.</text>
</comment>
<dbReference type="PANTHER" id="PTHR33116:SF86">
    <property type="entry name" value="REVERSE TRANSCRIPTASE DOMAIN-CONTAINING PROTEIN"/>
    <property type="match status" value="1"/>
</dbReference>
<dbReference type="Pfam" id="PF14392">
    <property type="entry name" value="zf-CCHC_4"/>
    <property type="match status" value="1"/>
</dbReference>
<dbReference type="OrthoDB" id="1744525at2759"/>
<dbReference type="InterPro" id="IPR025836">
    <property type="entry name" value="Zn_knuckle_CX2CX4HX4C"/>
</dbReference>
<dbReference type="Proteomes" id="UP000325081">
    <property type="component" value="Unassembled WGS sequence"/>
</dbReference>